<evidence type="ECO:0000313" key="16">
    <source>
        <dbReference type="Proteomes" id="UP000605846"/>
    </source>
</evidence>
<feature type="domain" description="Bap31/Bap29 cytoplasmic coiled-coil" evidence="14">
    <location>
        <begin position="179"/>
        <end position="228"/>
    </location>
</feature>
<sequence length="237" mass="28323">MTIYYTVTFFILVIEVFISQHYSRQRQNTKVYRNEQMFIFGMLVLPLPSHWRRAMLRGVTTSPLIAKAVYGLKIVMGFIFVLFIDTINRLQRIDAESQEEQHHHDYSFEASQKAKKFYAQRNLYLTGFTLFLSLILERTSTLVIQMLQREEELENMKKESLEVNKDQQRLIDLEKTYKKQVEELTQEVKELQKQERDFETLKKQVAQQSEEYNRLADERNALERAVKNQQPEGRKDI</sequence>
<keyword evidence="10 11" id="KW-0472">Membrane</keyword>
<comment type="function">
    <text evidence="11">May play a role in anterograde transport of membrane proteins from the endoplasmic reticulum to the Golgi.</text>
</comment>
<keyword evidence="5 11" id="KW-0256">Endoplasmic reticulum</keyword>
<dbReference type="InterPro" id="IPR008417">
    <property type="entry name" value="BAP29/BAP31"/>
</dbReference>
<dbReference type="Pfam" id="PF18035">
    <property type="entry name" value="Bap31_Bap29_C"/>
    <property type="match status" value="1"/>
</dbReference>
<evidence type="ECO:0000256" key="6">
    <source>
        <dbReference type="ARBA" id="ARBA00022892"/>
    </source>
</evidence>
<dbReference type="InterPro" id="IPR040463">
    <property type="entry name" value="BAP29/BAP31_N"/>
</dbReference>
<evidence type="ECO:0000256" key="9">
    <source>
        <dbReference type="ARBA" id="ARBA00023054"/>
    </source>
</evidence>
<organism evidence="15 16">
    <name type="scientific">Apophysomyces ossiformis</name>
    <dbReference type="NCBI Taxonomy" id="679940"/>
    <lineage>
        <taxon>Eukaryota</taxon>
        <taxon>Fungi</taxon>
        <taxon>Fungi incertae sedis</taxon>
        <taxon>Mucoromycota</taxon>
        <taxon>Mucoromycotina</taxon>
        <taxon>Mucoromycetes</taxon>
        <taxon>Mucorales</taxon>
        <taxon>Mucorineae</taxon>
        <taxon>Mucoraceae</taxon>
        <taxon>Apophysomyces</taxon>
    </lineage>
</organism>
<dbReference type="GO" id="GO:0070973">
    <property type="term" value="P:protein localization to endoplasmic reticulum exit site"/>
    <property type="evidence" value="ECO:0007669"/>
    <property type="project" value="UniProtKB-UniRule"/>
</dbReference>
<evidence type="ECO:0000256" key="12">
    <source>
        <dbReference type="SAM" id="MobiDB-lite"/>
    </source>
</evidence>
<evidence type="ECO:0000256" key="11">
    <source>
        <dbReference type="RuleBase" id="RU367026"/>
    </source>
</evidence>
<keyword evidence="6 11" id="KW-0931">ER-Golgi transport</keyword>
<keyword evidence="4 11" id="KW-0812">Transmembrane</keyword>
<dbReference type="Proteomes" id="UP000605846">
    <property type="component" value="Unassembled WGS sequence"/>
</dbReference>
<dbReference type="PANTHER" id="PTHR12701">
    <property type="entry name" value="BCR-ASSOCIATED PROTEIN, BAP"/>
    <property type="match status" value="1"/>
</dbReference>
<keyword evidence="16" id="KW-1185">Reference proteome</keyword>
<keyword evidence="8 11" id="KW-1133">Transmembrane helix</keyword>
<keyword evidence="3 11" id="KW-0813">Transport</keyword>
<dbReference type="GO" id="GO:0006888">
    <property type="term" value="P:endoplasmic reticulum to Golgi vesicle-mediated transport"/>
    <property type="evidence" value="ECO:0007669"/>
    <property type="project" value="UniProtKB-UniRule"/>
</dbReference>
<evidence type="ECO:0000256" key="7">
    <source>
        <dbReference type="ARBA" id="ARBA00022927"/>
    </source>
</evidence>
<proteinExistence type="inferred from homology"/>
<evidence type="ECO:0000259" key="13">
    <source>
        <dbReference type="Pfam" id="PF05529"/>
    </source>
</evidence>
<gene>
    <name evidence="15" type="ORF">EC973_008203</name>
</gene>
<feature type="domain" description="BAP29/BAP31 transmembrane" evidence="13">
    <location>
        <begin position="36"/>
        <end position="155"/>
    </location>
</feature>
<dbReference type="OrthoDB" id="435607at2759"/>
<dbReference type="GO" id="GO:0005789">
    <property type="term" value="C:endoplasmic reticulum membrane"/>
    <property type="evidence" value="ECO:0007669"/>
    <property type="project" value="UniProtKB-SubCell"/>
</dbReference>
<feature type="transmembrane region" description="Helical" evidence="11">
    <location>
        <begin position="64"/>
        <end position="84"/>
    </location>
</feature>
<dbReference type="PANTHER" id="PTHR12701:SF20">
    <property type="entry name" value="ENDOPLASMIC RETICULUM TRANSMEMBRANE PROTEIN"/>
    <property type="match status" value="1"/>
</dbReference>
<feature type="transmembrane region" description="Helical" evidence="11">
    <location>
        <begin position="6"/>
        <end position="23"/>
    </location>
</feature>
<evidence type="ECO:0000256" key="2">
    <source>
        <dbReference type="ARBA" id="ARBA00007956"/>
    </source>
</evidence>
<dbReference type="EMBL" id="JABAYA010000069">
    <property type="protein sequence ID" value="KAF7726908.1"/>
    <property type="molecule type" value="Genomic_DNA"/>
</dbReference>
<evidence type="ECO:0000256" key="3">
    <source>
        <dbReference type="ARBA" id="ARBA00022448"/>
    </source>
</evidence>
<evidence type="ECO:0000256" key="1">
    <source>
        <dbReference type="ARBA" id="ARBA00004477"/>
    </source>
</evidence>
<feature type="transmembrane region" description="Helical" evidence="11">
    <location>
        <begin position="123"/>
        <end position="147"/>
    </location>
</feature>
<dbReference type="InterPro" id="IPR041672">
    <property type="entry name" value="Bap31/Bap29_C"/>
</dbReference>
<evidence type="ECO:0000256" key="8">
    <source>
        <dbReference type="ARBA" id="ARBA00022989"/>
    </source>
</evidence>
<protein>
    <recommendedName>
        <fullName evidence="11">Endoplasmic reticulum transmembrane protein</fullName>
    </recommendedName>
</protein>
<evidence type="ECO:0000256" key="10">
    <source>
        <dbReference type="ARBA" id="ARBA00023136"/>
    </source>
</evidence>
<dbReference type="AlphaFoldDB" id="A0A8H7BNK4"/>
<keyword evidence="7 11" id="KW-0653">Protein transport</keyword>
<evidence type="ECO:0000256" key="4">
    <source>
        <dbReference type="ARBA" id="ARBA00022692"/>
    </source>
</evidence>
<evidence type="ECO:0000313" key="15">
    <source>
        <dbReference type="EMBL" id="KAF7726908.1"/>
    </source>
</evidence>
<reference evidence="15" key="1">
    <citation type="submission" date="2020-01" db="EMBL/GenBank/DDBJ databases">
        <title>Genome Sequencing of Three Apophysomyces-Like Fungal Strains Confirms a Novel Fungal Genus in the Mucoromycota with divergent Burkholderia-like Endosymbiotic Bacteria.</title>
        <authorList>
            <person name="Stajich J.E."/>
            <person name="Macias A.M."/>
            <person name="Carter-House D."/>
            <person name="Lovett B."/>
            <person name="Kasson L.R."/>
            <person name="Berry K."/>
            <person name="Grigoriev I."/>
            <person name="Chang Y."/>
            <person name="Spatafora J."/>
            <person name="Kasson M.T."/>
        </authorList>
    </citation>
    <scope>NUCLEOTIDE SEQUENCE</scope>
    <source>
        <strain evidence="15">NRRL A-21654</strain>
    </source>
</reference>
<evidence type="ECO:0000256" key="5">
    <source>
        <dbReference type="ARBA" id="ARBA00022824"/>
    </source>
</evidence>
<dbReference type="Pfam" id="PF05529">
    <property type="entry name" value="Bap31"/>
    <property type="match status" value="1"/>
</dbReference>
<comment type="similarity">
    <text evidence="2 11">Belongs to the BCAP29/BCAP31 family.</text>
</comment>
<comment type="caution">
    <text evidence="15">The sequence shown here is derived from an EMBL/GenBank/DDBJ whole genome shotgun (WGS) entry which is preliminary data.</text>
</comment>
<evidence type="ECO:0000259" key="14">
    <source>
        <dbReference type="Pfam" id="PF18035"/>
    </source>
</evidence>
<name>A0A8H7BNK4_9FUNG</name>
<accession>A0A8H7BNK4</accession>
<keyword evidence="9" id="KW-0175">Coiled coil</keyword>
<comment type="subcellular location">
    <subcellularLocation>
        <location evidence="1 11">Endoplasmic reticulum membrane</location>
        <topology evidence="1 11">Multi-pass membrane protein</topology>
    </subcellularLocation>
</comment>
<feature type="region of interest" description="Disordered" evidence="12">
    <location>
        <begin position="217"/>
        <end position="237"/>
    </location>
</feature>
<dbReference type="GO" id="GO:0006886">
    <property type="term" value="P:intracellular protein transport"/>
    <property type="evidence" value="ECO:0007669"/>
    <property type="project" value="UniProtKB-UniRule"/>
</dbReference>